<dbReference type="Proteomes" id="UP001239111">
    <property type="component" value="Chromosome 3"/>
</dbReference>
<proteinExistence type="predicted"/>
<dbReference type="EMBL" id="CM056743">
    <property type="protein sequence ID" value="KAJ8668855.1"/>
    <property type="molecule type" value="Genomic_DNA"/>
</dbReference>
<reference evidence="1" key="1">
    <citation type="submission" date="2023-04" db="EMBL/GenBank/DDBJ databases">
        <title>A chromosome-level genome assembly of the parasitoid wasp Eretmocerus hayati.</title>
        <authorList>
            <person name="Zhong Y."/>
            <person name="Liu S."/>
            <person name="Liu Y."/>
        </authorList>
    </citation>
    <scope>NUCLEOTIDE SEQUENCE</scope>
    <source>
        <strain evidence="1">ZJU_SS_LIU_2023</strain>
    </source>
</reference>
<evidence type="ECO:0000313" key="2">
    <source>
        <dbReference type="Proteomes" id="UP001239111"/>
    </source>
</evidence>
<organism evidence="1 2">
    <name type="scientific">Eretmocerus hayati</name>
    <dbReference type="NCBI Taxonomy" id="131215"/>
    <lineage>
        <taxon>Eukaryota</taxon>
        <taxon>Metazoa</taxon>
        <taxon>Ecdysozoa</taxon>
        <taxon>Arthropoda</taxon>
        <taxon>Hexapoda</taxon>
        <taxon>Insecta</taxon>
        <taxon>Pterygota</taxon>
        <taxon>Neoptera</taxon>
        <taxon>Endopterygota</taxon>
        <taxon>Hymenoptera</taxon>
        <taxon>Apocrita</taxon>
        <taxon>Proctotrupomorpha</taxon>
        <taxon>Chalcidoidea</taxon>
        <taxon>Aphelinidae</taxon>
        <taxon>Aphelininae</taxon>
        <taxon>Eretmocerus</taxon>
    </lineage>
</organism>
<sequence>MAITTNGSENLIQGKGSKCVSLQQTSLPSPFPNTLHDGEGLVKLRELVKTRKSQDVEIFLKKTELDSYKRVLSEIKSKEIRSIIVDTKPENMHHFLRMILQLQMNDYNYHYLFTTFDIETFDLEDFKYNLVNITAFRLVDADDVGVRGILRDIEKYHSGGNNLLNKSRVIE</sequence>
<gene>
    <name evidence="1" type="ORF">QAD02_000114</name>
</gene>
<accession>A0ACC2NCI2</accession>
<name>A0ACC2NCI2_9HYME</name>
<keyword evidence="2" id="KW-1185">Reference proteome</keyword>
<comment type="caution">
    <text evidence="1">The sequence shown here is derived from an EMBL/GenBank/DDBJ whole genome shotgun (WGS) entry which is preliminary data.</text>
</comment>
<protein>
    <submittedName>
        <fullName evidence="1">Uncharacterized protein</fullName>
    </submittedName>
</protein>
<evidence type="ECO:0000313" key="1">
    <source>
        <dbReference type="EMBL" id="KAJ8668855.1"/>
    </source>
</evidence>
<feature type="non-terminal residue" evidence="1">
    <location>
        <position position="171"/>
    </location>
</feature>